<feature type="transmembrane region" description="Helical" evidence="2">
    <location>
        <begin position="306"/>
        <end position="326"/>
    </location>
</feature>
<name>A0ABR3ZDY0_9PEZI</name>
<evidence type="ECO:0000259" key="4">
    <source>
        <dbReference type="Pfam" id="PF23317"/>
    </source>
</evidence>
<evidence type="ECO:0000256" key="1">
    <source>
        <dbReference type="SAM" id="MobiDB-lite"/>
    </source>
</evidence>
<evidence type="ECO:0000256" key="2">
    <source>
        <dbReference type="SAM" id="Phobius"/>
    </source>
</evidence>
<reference evidence="5 6" key="1">
    <citation type="journal article" date="2024" name="IMA Fungus">
        <title>IMA Genome - F19 : A genome assembly and annotation guide to empower mycologists, including annotated draft genome sequences of Ceratocystis pirilliformis, Diaporthe australafricana, Fusarium ophioides, Paecilomyces lecythidis, and Sporothrix stenoceras.</title>
        <authorList>
            <person name="Aylward J."/>
            <person name="Wilson A.M."/>
            <person name="Visagie C.M."/>
            <person name="Spraker J."/>
            <person name="Barnes I."/>
            <person name="Buitendag C."/>
            <person name="Ceriani C."/>
            <person name="Del Mar Angel L."/>
            <person name="du Plessis D."/>
            <person name="Fuchs T."/>
            <person name="Gasser K."/>
            <person name="Kramer D."/>
            <person name="Li W."/>
            <person name="Munsamy K."/>
            <person name="Piso A."/>
            <person name="Price J.L."/>
            <person name="Sonnekus B."/>
            <person name="Thomas C."/>
            <person name="van der Nest A."/>
            <person name="van Dijk A."/>
            <person name="van Heerden A."/>
            <person name="van Vuuren N."/>
            <person name="Yilmaz N."/>
            <person name="Duong T.A."/>
            <person name="van der Merwe N.A."/>
            <person name="Wingfield M.J."/>
            <person name="Wingfield B.D."/>
        </authorList>
    </citation>
    <scope>NUCLEOTIDE SEQUENCE [LARGE SCALE GENOMIC DNA]</scope>
    <source>
        <strain evidence="5 6">CMW 5346</strain>
    </source>
</reference>
<keyword evidence="2" id="KW-0472">Membrane</keyword>
<feature type="domain" description="Calcium channel YVC1-like C-terminal transmembrane" evidence="4">
    <location>
        <begin position="256"/>
        <end position="551"/>
    </location>
</feature>
<accession>A0ABR3ZDY0</accession>
<protein>
    <submittedName>
        <fullName evidence="5">Calcium channel yvc1</fullName>
    </submittedName>
</protein>
<evidence type="ECO:0000313" key="6">
    <source>
        <dbReference type="Proteomes" id="UP001583186"/>
    </source>
</evidence>
<comment type="caution">
    <text evidence="5">The sequence shown here is derived from an EMBL/GenBank/DDBJ whole genome shotgun (WGS) entry which is preliminary data.</text>
</comment>
<feature type="transmembrane region" description="Helical" evidence="2">
    <location>
        <begin position="535"/>
        <end position="551"/>
    </location>
</feature>
<proteinExistence type="predicted"/>
<gene>
    <name evidence="5" type="primary">YVC1</name>
    <name evidence="5" type="ORF">Sste5346_003667</name>
</gene>
<dbReference type="InterPro" id="IPR052971">
    <property type="entry name" value="TRP_calcium_channel"/>
</dbReference>
<dbReference type="Pfam" id="PF23317">
    <property type="entry name" value="YVC1_C"/>
    <property type="match status" value="1"/>
</dbReference>
<dbReference type="InterPro" id="IPR056336">
    <property type="entry name" value="YVC1_C"/>
</dbReference>
<feature type="transmembrane region" description="Helical" evidence="2">
    <location>
        <begin position="245"/>
        <end position="264"/>
    </location>
</feature>
<evidence type="ECO:0000259" key="3">
    <source>
        <dbReference type="Pfam" id="PF23190"/>
    </source>
</evidence>
<sequence>MNRRSSGGWRRLLGWDRHPAHTHHDRWWEETRRRLLPAYVEDTIESAIPPEEVTKIAIRLRYLIEECIPCEMEEEVITCSHSKVITRNVVQAAREAGGEEYKDCVVYCLLICKRWFWHQGQIELWDADMHNVRSTACEVIAKLIIESEENTEYLMHAVLLKRYSILVDNEPTLPSNVIEKAVDLHALRVIGSSGYQKCISYLWRGWLVQDENDPASFVDYKDRDNTSFFSHLDPDRMRAPMYQNAAQVLFSILYLVLFTIAINTINRSGDLDGVEIVLYLFTFGFLFDEIAKVWKAGYYILGFWDAFNSVLYSLLFVSLIMRFIAFSKEPSDDPNVKGPRERFNELSYNFLAVSAPMFWVRLLLYLDSFRFFGAMLVVLKVMMKESVIFFALLVVILIGFLQAFIGLDIAEDLVLSDVTFIVQAMANAVMQSPDFEGFEQFGHPFGIILYYCFTFIVMVVLLNILIALYNSAYEDIYDNADDEYLALFAHKTMQFVRAPDENVFIPPFNLIEIFCLAIPLEWWMSKRTYERINDIVMAILYSPLLLIAAYFETRTAYEILGNRRRGDEDDDTVEEWEQLDVNGAGVDFEADGWKKAVEKVKPNVEDELAVVEVRQLRAEVTELKQLLETLLKNSSGKSAQETTGEQSSVSDLITT</sequence>
<keyword evidence="6" id="KW-1185">Reference proteome</keyword>
<feature type="transmembrane region" description="Helical" evidence="2">
    <location>
        <begin position="387"/>
        <end position="407"/>
    </location>
</feature>
<organism evidence="5 6">
    <name type="scientific">Sporothrix stenoceras</name>
    <dbReference type="NCBI Taxonomy" id="5173"/>
    <lineage>
        <taxon>Eukaryota</taxon>
        <taxon>Fungi</taxon>
        <taxon>Dikarya</taxon>
        <taxon>Ascomycota</taxon>
        <taxon>Pezizomycotina</taxon>
        <taxon>Sordariomycetes</taxon>
        <taxon>Sordariomycetidae</taxon>
        <taxon>Ophiostomatales</taxon>
        <taxon>Ophiostomataceae</taxon>
        <taxon>Sporothrix</taxon>
    </lineage>
</organism>
<dbReference type="Proteomes" id="UP001583186">
    <property type="component" value="Unassembled WGS sequence"/>
</dbReference>
<dbReference type="InterPro" id="IPR056337">
    <property type="entry name" value="LHD_YVC1"/>
</dbReference>
<keyword evidence="2" id="KW-1133">Transmembrane helix</keyword>
<evidence type="ECO:0000313" key="5">
    <source>
        <dbReference type="EMBL" id="KAL1898260.1"/>
    </source>
</evidence>
<dbReference type="EMBL" id="JAWCUI010000016">
    <property type="protein sequence ID" value="KAL1898260.1"/>
    <property type="molecule type" value="Genomic_DNA"/>
</dbReference>
<dbReference type="PANTHER" id="PTHR35859:SF5">
    <property type="entry name" value="ION TRANSPORT DOMAIN-CONTAINING PROTEIN"/>
    <property type="match status" value="1"/>
</dbReference>
<feature type="transmembrane region" description="Helical" evidence="2">
    <location>
        <begin position="276"/>
        <end position="294"/>
    </location>
</feature>
<dbReference type="PANTHER" id="PTHR35859">
    <property type="entry name" value="NONSELECTIVE CATION CHANNEL PROTEIN"/>
    <property type="match status" value="1"/>
</dbReference>
<feature type="domain" description="YVC1 N-terminal linker helical" evidence="3">
    <location>
        <begin position="53"/>
        <end position="232"/>
    </location>
</feature>
<feature type="region of interest" description="Disordered" evidence="1">
    <location>
        <begin position="634"/>
        <end position="655"/>
    </location>
</feature>
<feature type="transmembrane region" description="Helical" evidence="2">
    <location>
        <begin position="503"/>
        <end position="523"/>
    </location>
</feature>
<keyword evidence="2" id="KW-0812">Transmembrane</keyword>
<dbReference type="Pfam" id="PF23190">
    <property type="entry name" value="LHD_TRPY1"/>
    <property type="match status" value="1"/>
</dbReference>
<feature type="transmembrane region" description="Helical" evidence="2">
    <location>
        <begin position="442"/>
        <end position="469"/>
    </location>
</feature>